<gene>
    <name evidence="1" type="ORF">CB4_01492</name>
</gene>
<protein>
    <submittedName>
        <fullName evidence="1">Uncharacterized protein</fullName>
    </submittedName>
</protein>
<name>A0A0U5B6L9_9BACL</name>
<evidence type="ECO:0000313" key="1">
    <source>
        <dbReference type="EMBL" id="BAU27318.1"/>
    </source>
</evidence>
<reference evidence="1 2" key="1">
    <citation type="submission" date="2015-12" db="EMBL/GenBank/DDBJ databases">
        <title>Genome sequence of Aneurinibacillus soli.</title>
        <authorList>
            <person name="Lee J.S."/>
            <person name="Lee K.C."/>
            <person name="Kim K.K."/>
            <person name="Lee B.W."/>
        </authorList>
    </citation>
    <scope>NUCLEOTIDE SEQUENCE [LARGE SCALE GENOMIC DNA]</scope>
    <source>
        <strain evidence="1 2">CB4</strain>
    </source>
</reference>
<keyword evidence="2" id="KW-1185">Reference proteome</keyword>
<accession>A0A0U5B6L9</accession>
<dbReference type="EMBL" id="AP017312">
    <property type="protein sequence ID" value="BAU27318.1"/>
    <property type="molecule type" value="Genomic_DNA"/>
</dbReference>
<sequence>MYVYCHNSDACLNVVMFGMLSPRKTEHPTLGLQLEVWYDENKKSVEREDCMNEFTCPHCGKSVAGNHRYEVKCYQCNRYTYLIEGLSLEQEKQELYNAADQYAYAYVPKIVREYVDKYGLAQSGPNTLRWFRDHEAEALVLIKSFLDEKLTENTLHQLHEQYTYDMPFLLYVLDALHFPVHRAPLEWDAEGSDSSEF</sequence>
<dbReference type="Proteomes" id="UP000217696">
    <property type="component" value="Chromosome"/>
</dbReference>
<dbReference type="AlphaFoldDB" id="A0A0U5B6L9"/>
<proteinExistence type="predicted"/>
<organism evidence="1 2">
    <name type="scientific">Aneurinibacillus soli</name>
    <dbReference type="NCBI Taxonomy" id="1500254"/>
    <lineage>
        <taxon>Bacteria</taxon>
        <taxon>Bacillati</taxon>
        <taxon>Bacillota</taxon>
        <taxon>Bacilli</taxon>
        <taxon>Bacillales</taxon>
        <taxon>Paenibacillaceae</taxon>
        <taxon>Aneurinibacillus group</taxon>
        <taxon>Aneurinibacillus</taxon>
    </lineage>
</organism>
<dbReference type="KEGG" id="asoc:CB4_01492"/>
<evidence type="ECO:0000313" key="2">
    <source>
        <dbReference type="Proteomes" id="UP000217696"/>
    </source>
</evidence>